<dbReference type="AlphaFoldDB" id="A0A5D3F707"/>
<proteinExistence type="predicted"/>
<sequence>MKILVLADRNSWAQAATGMLRKMDSRLAVYSSYELPEEEYLAGTWAYVLYISSSVHPDFPNFTGTVRYRLQLRLSSCGPPTSEDMECKVSIHSELQLLIQKFYTDNIENGEHYTIDPCCG</sequence>
<evidence type="ECO:0000313" key="1">
    <source>
        <dbReference type="EMBL" id="TYK31925.1"/>
    </source>
</evidence>
<reference evidence="1 2" key="1">
    <citation type="submission" date="2019-07" db="EMBL/GenBank/DDBJ databases">
        <title>Draft Genome Sequences of Bacteroides pyogenes Strains Isolated from the Uterus Holstein Dairy Cows with Metritis.</title>
        <authorList>
            <person name="Cunha F."/>
            <person name="Galvao K.N."/>
            <person name="Jeon S.J."/>
            <person name="Jeong K.C."/>
        </authorList>
    </citation>
    <scope>NUCLEOTIDE SEQUENCE [LARGE SCALE GENOMIC DNA]</scope>
    <source>
        <strain evidence="1 2">KG-31</strain>
    </source>
</reference>
<keyword evidence="2" id="KW-1185">Reference proteome</keyword>
<gene>
    <name evidence="1" type="ORF">FNJ60_14335</name>
</gene>
<accession>A0A5D3F707</accession>
<evidence type="ECO:0000313" key="2">
    <source>
        <dbReference type="Proteomes" id="UP000324383"/>
    </source>
</evidence>
<protein>
    <submittedName>
        <fullName evidence="1">Uncharacterized protein</fullName>
    </submittedName>
</protein>
<dbReference type="Proteomes" id="UP000324383">
    <property type="component" value="Unassembled WGS sequence"/>
</dbReference>
<organism evidence="1 2">
    <name type="scientific">Bacteroides pyogenes</name>
    <dbReference type="NCBI Taxonomy" id="310300"/>
    <lineage>
        <taxon>Bacteria</taxon>
        <taxon>Pseudomonadati</taxon>
        <taxon>Bacteroidota</taxon>
        <taxon>Bacteroidia</taxon>
        <taxon>Bacteroidales</taxon>
        <taxon>Bacteroidaceae</taxon>
        <taxon>Bacteroides</taxon>
    </lineage>
</organism>
<dbReference type="RefSeq" id="WP_148730936.1">
    <property type="nucleotide sequence ID" value="NZ_VKLW01000048.1"/>
</dbReference>
<comment type="caution">
    <text evidence="1">The sequence shown here is derived from an EMBL/GenBank/DDBJ whole genome shotgun (WGS) entry which is preliminary data.</text>
</comment>
<dbReference type="EMBL" id="VKLW01000048">
    <property type="protein sequence ID" value="TYK31925.1"/>
    <property type="molecule type" value="Genomic_DNA"/>
</dbReference>
<name>A0A5D3F707_9BACE</name>